<keyword evidence="3 6" id="KW-1133">Transmembrane helix</keyword>
<feature type="transmembrane region" description="Helical" evidence="6">
    <location>
        <begin position="66"/>
        <end position="86"/>
    </location>
</feature>
<feature type="transmembrane region" description="Helical" evidence="6">
    <location>
        <begin position="28"/>
        <end position="46"/>
    </location>
</feature>
<dbReference type="AlphaFoldDB" id="H6RGF6"/>
<evidence type="ECO:0000256" key="5">
    <source>
        <dbReference type="SAM" id="Coils"/>
    </source>
</evidence>
<evidence type="ECO:0000256" key="6">
    <source>
        <dbReference type="SAM" id="Phobius"/>
    </source>
</evidence>
<comment type="subcellular location">
    <subcellularLocation>
        <location evidence="1">Membrane</location>
        <topology evidence="1">Multi-pass membrane protein</topology>
    </subcellularLocation>
</comment>
<evidence type="ECO:0000256" key="2">
    <source>
        <dbReference type="ARBA" id="ARBA00022692"/>
    </source>
</evidence>
<feature type="coiled-coil region" evidence="5">
    <location>
        <begin position="164"/>
        <end position="195"/>
    </location>
</feature>
<proteinExistence type="predicted"/>
<keyword evidence="5" id="KW-0175">Coiled coil</keyword>
<organism evidence="7">
    <name type="scientific">uncultured Flavobacteriia bacterium</name>
    <dbReference type="NCBI Taxonomy" id="212695"/>
    <lineage>
        <taxon>Bacteria</taxon>
        <taxon>Pseudomonadati</taxon>
        <taxon>Bacteroidota</taxon>
        <taxon>Flavobacteriia</taxon>
        <taxon>environmental samples</taxon>
    </lineage>
</organism>
<dbReference type="Pfam" id="PF02674">
    <property type="entry name" value="Colicin_V"/>
    <property type="match status" value="1"/>
</dbReference>
<evidence type="ECO:0000256" key="4">
    <source>
        <dbReference type="ARBA" id="ARBA00023136"/>
    </source>
</evidence>
<dbReference type="GO" id="GO:0016020">
    <property type="term" value="C:membrane"/>
    <property type="evidence" value="ECO:0007669"/>
    <property type="project" value="UniProtKB-SubCell"/>
</dbReference>
<sequence>MESSQLIDIALGIILIWGAFSGFKKGFILTMASFIAIVAGAIVAYYGSAAIAKVLASEVDLSSQKIAVASFAIAFIAVVLIVHLLARILEKFIDLLALGLANKLSGAIFGMAKSALLLTFVIFGIRGFGGKHIPESVEKNCVIFPVVESISHLVLPYWKDWSEKTDLEELEELANEKLNEANEKLQETKEETEDKL</sequence>
<dbReference type="EMBL" id="FO117599">
    <property type="protein sequence ID" value="CCG00117.1"/>
    <property type="molecule type" value="Genomic_DNA"/>
</dbReference>
<accession>H6RGF6</accession>
<dbReference type="InterPro" id="IPR003825">
    <property type="entry name" value="Colicin-V_CvpA"/>
</dbReference>
<protein>
    <recommendedName>
        <fullName evidence="8">Colicin V production protein</fullName>
    </recommendedName>
</protein>
<name>H6RGF6_9BACT</name>
<keyword evidence="2 6" id="KW-0812">Transmembrane</keyword>
<reference evidence="7" key="2">
    <citation type="submission" date="2012-02" db="EMBL/GenBank/DDBJ databases">
        <authorList>
            <person name="Genoscope - CEA"/>
        </authorList>
    </citation>
    <scope>NUCLEOTIDE SEQUENCE</scope>
</reference>
<dbReference type="PANTHER" id="PTHR37306:SF1">
    <property type="entry name" value="COLICIN V PRODUCTION PROTEIN"/>
    <property type="match status" value="1"/>
</dbReference>
<gene>
    <name evidence="7" type="ORF">VIS_S3CKB90002</name>
</gene>
<evidence type="ECO:0008006" key="8">
    <source>
        <dbReference type="Google" id="ProtNLM"/>
    </source>
</evidence>
<dbReference type="GO" id="GO:0009403">
    <property type="term" value="P:toxin biosynthetic process"/>
    <property type="evidence" value="ECO:0007669"/>
    <property type="project" value="InterPro"/>
</dbReference>
<keyword evidence="4 6" id="KW-0472">Membrane</keyword>
<evidence type="ECO:0000313" key="7">
    <source>
        <dbReference type="EMBL" id="CCG00117.1"/>
    </source>
</evidence>
<evidence type="ECO:0000256" key="3">
    <source>
        <dbReference type="ARBA" id="ARBA00022989"/>
    </source>
</evidence>
<evidence type="ECO:0000256" key="1">
    <source>
        <dbReference type="ARBA" id="ARBA00004141"/>
    </source>
</evidence>
<feature type="transmembrane region" description="Helical" evidence="6">
    <location>
        <begin position="107"/>
        <end position="129"/>
    </location>
</feature>
<reference evidence="7" key="1">
    <citation type="journal article" date="2012" name="Environ. Microbiol.">
        <title>Genomic content of uncultured Bacteroidetes from contrasting oceanic provinces in the North Atlantic Ocean.</title>
        <authorList>
            <person name="Gomez-Pereira P.R."/>
            <person name="Schuler M."/>
            <person name="Fuchs B.M."/>
            <person name="Bennke C."/>
            <person name="Teeling H."/>
            <person name="Waldmann J."/>
            <person name="Richter M."/>
            <person name="Barbe V."/>
            <person name="Bataille E."/>
            <person name="Glockner F.O."/>
            <person name="Amann R."/>
        </authorList>
    </citation>
    <scope>NUCLEOTIDE SEQUENCE</scope>
</reference>
<dbReference type="PANTHER" id="PTHR37306">
    <property type="entry name" value="COLICIN V PRODUCTION PROTEIN"/>
    <property type="match status" value="1"/>
</dbReference>